<keyword evidence="1" id="KW-0808">Transferase</keyword>
<reference evidence="1" key="1">
    <citation type="submission" date="2021-05" db="EMBL/GenBank/DDBJ databases">
        <title>Draft genomes of bacteria isolated from model marine particles.</title>
        <authorList>
            <person name="Datta M.S."/>
            <person name="Schwartzman J.A."/>
            <person name="Enke T.N."/>
            <person name="Saavedra J."/>
            <person name="Cermak N."/>
            <person name="Cordero O.X."/>
        </authorList>
    </citation>
    <scope>NUCLEOTIDE SEQUENCE</scope>
    <source>
        <strain evidence="1">I2M19</strain>
    </source>
</reference>
<dbReference type="EC" id="2.4.-.-" evidence="1"/>
<keyword evidence="2" id="KW-1185">Reference proteome</keyword>
<comment type="caution">
    <text evidence="1">The sequence shown here is derived from an EMBL/GenBank/DDBJ whole genome shotgun (WGS) entry which is preliminary data.</text>
</comment>
<accession>A0ACC5U787</accession>
<protein>
    <submittedName>
        <fullName evidence="1">Glycosyltransferase</fullName>
        <ecNumber evidence="1">2.4.-.-</ecNumber>
    </submittedName>
</protein>
<organism evidence="1 2">
    <name type="scientific">Pseudotamlana agarivorans</name>
    <dbReference type="NCBI Taxonomy" id="481183"/>
    <lineage>
        <taxon>Bacteria</taxon>
        <taxon>Pseudomonadati</taxon>
        <taxon>Bacteroidota</taxon>
        <taxon>Flavobacteriia</taxon>
        <taxon>Flavobacteriales</taxon>
        <taxon>Flavobacteriaceae</taxon>
        <taxon>Pseudotamlana</taxon>
    </lineage>
</organism>
<evidence type="ECO:0000313" key="2">
    <source>
        <dbReference type="Proteomes" id="UP001647509"/>
    </source>
</evidence>
<sequence length="369" mass="42089">MNITAGMKSRGKIALIGYRLNKGGSERVMSVLSHFFENQGLEVYIFIVLDDVAFSYSGKLINLGKLKNKTNGLFNKVNRLRALKKEIDEHQFDFIIDFRFRIKFLQEFILSRCIYNAKTIYTVHSAALQNYMPKQKILTQLIYKNSYKVVAITSKMQELIKTNYKLDNLARIYNPADMNRIKALKNEPITMGFEFVISAGQLNTNEKQFDKLIKAYSQSILPSKGIALVILGDGLKRNELVREAEALGVGDLVHFLGFIDNPYKYFSRAKCFLLTSLYEGMPMVLIESLACGTPVIAFDCPTGPNEIIQDKKNGLLIENQNIEAFTEGMNLILNNTELYNLCKENSVESVERFSLPIIGKQWMDLMNYN</sequence>
<evidence type="ECO:0000313" key="1">
    <source>
        <dbReference type="EMBL" id="MBU2950184.1"/>
    </source>
</evidence>
<proteinExistence type="predicted"/>
<keyword evidence="1" id="KW-0328">Glycosyltransferase</keyword>
<name>A0ACC5U787_9FLAO</name>
<gene>
    <name evidence="1" type="ORF">KO493_05700</name>
</gene>
<dbReference type="EMBL" id="JAHKPD010000011">
    <property type="protein sequence ID" value="MBU2950184.1"/>
    <property type="molecule type" value="Genomic_DNA"/>
</dbReference>
<dbReference type="Proteomes" id="UP001647509">
    <property type="component" value="Unassembled WGS sequence"/>
</dbReference>